<dbReference type="SUPFAM" id="SSF51735">
    <property type="entry name" value="NAD(P)-binding Rossmann-fold domains"/>
    <property type="match status" value="1"/>
</dbReference>
<keyword evidence="2 4" id="KW-0560">Oxidoreductase</keyword>
<dbReference type="PANTHER" id="PTHR43761:SF1">
    <property type="entry name" value="D-ISOMER SPECIFIC 2-HYDROXYACID DEHYDROGENASE CATALYTIC DOMAIN-CONTAINING PROTEIN-RELATED"/>
    <property type="match status" value="1"/>
</dbReference>
<dbReference type="KEGG" id="asim:FE240_01480"/>
<dbReference type="PROSITE" id="PS00671">
    <property type="entry name" value="D_2_HYDROXYACID_DH_3"/>
    <property type="match status" value="1"/>
</dbReference>
<dbReference type="PROSITE" id="PS00670">
    <property type="entry name" value="D_2_HYDROXYACID_DH_2"/>
    <property type="match status" value="1"/>
</dbReference>
<dbReference type="Pfam" id="PF00389">
    <property type="entry name" value="2-Hacid_dh"/>
    <property type="match status" value="1"/>
</dbReference>
<feature type="domain" description="D-isomer specific 2-hydroxyacid dehydrogenase NAD-binding" evidence="6">
    <location>
        <begin position="106"/>
        <end position="286"/>
    </location>
</feature>
<dbReference type="PANTHER" id="PTHR43761">
    <property type="entry name" value="D-ISOMER SPECIFIC 2-HYDROXYACID DEHYDROGENASE FAMILY PROTEIN (AFU_ORTHOLOGUE AFUA_1G13630)"/>
    <property type="match status" value="1"/>
</dbReference>
<name>A0A5J6WUV4_9GAMM</name>
<evidence type="ECO:0000256" key="1">
    <source>
        <dbReference type="ARBA" id="ARBA00005854"/>
    </source>
</evidence>
<dbReference type="RefSeq" id="WP_193003098.1">
    <property type="nucleotide sequence ID" value="NZ_CP040449.1"/>
</dbReference>
<dbReference type="Proteomes" id="UP000594034">
    <property type="component" value="Chromosome"/>
</dbReference>
<evidence type="ECO:0000259" key="6">
    <source>
        <dbReference type="Pfam" id="PF02826"/>
    </source>
</evidence>
<dbReference type="Gene3D" id="3.40.50.720">
    <property type="entry name" value="NAD(P)-binding Rossmann-like Domain"/>
    <property type="match status" value="2"/>
</dbReference>
<organism evidence="7 8">
    <name type="scientific">Aeromonas simiae</name>
    <dbReference type="NCBI Taxonomy" id="218936"/>
    <lineage>
        <taxon>Bacteria</taxon>
        <taxon>Pseudomonadati</taxon>
        <taxon>Pseudomonadota</taxon>
        <taxon>Gammaproteobacteria</taxon>
        <taxon>Aeromonadales</taxon>
        <taxon>Aeromonadaceae</taxon>
        <taxon>Aeromonas</taxon>
    </lineage>
</organism>
<feature type="domain" description="D-isomer specific 2-hydroxyacid dehydrogenase catalytic" evidence="5">
    <location>
        <begin position="31"/>
        <end position="317"/>
    </location>
</feature>
<dbReference type="GO" id="GO:0051287">
    <property type="term" value="F:NAD binding"/>
    <property type="evidence" value="ECO:0007669"/>
    <property type="project" value="InterPro"/>
</dbReference>
<keyword evidence="3" id="KW-0520">NAD</keyword>
<dbReference type="SUPFAM" id="SSF52283">
    <property type="entry name" value="Formate/glycerate dehydrogenase catalytic domain-like"/>
    <property type="match status" value="1"/>
</dbReference>
<evidence type="ECO:0000313" key="7">
    <source>
        <dbReference type="EMBL" id="QFI53493.1"/>
    </source>
</evidence>
<evidence type="ECO:0000259" key="5">
    <source>
        <dbReference type="Pfam" id="PF00389"/>
    </source>
</evidence>
<dbReference type="InterPro" id="IPR029753">
    <property type="entry name" value="D-isomer_DH_CS"/>
</dbReference>
<protein>
    <submittedName>
        <fullName evidence="7">D-2-hydroxyacid dehydrogenase</fullName>
    </submittedName>
</protein>
<reference evidence="7 8" key="1">
    <citation type="submission" date="2019-05" db="EMBL/GenBank/DDBJ databases">
        <title>OXA-830, a novel chromosomally encoded expanded-spectrum class D beta-lactamase in Aeromonas simiae.</title>
        <authorList>
            <person name="Zhou W."/>
            <person name="Chen Q."/>
        </authorList>
    </citation>
    <scope>NUCLEOTIDE SEQUENCE [LARGE SCALE GENOMIC DNA]</scope>
    <source>
        <strain evidence="7 8">A6</strain>
    </source>
</reference>
<evidence type="ECO:0000256" key="4">
    <source>
        <dbReference type="RuleBase" id="RU003719"/>
    </source>
</evidence>
<evidence type="ECO:0000256" key="2">
    <source>
        <dbReference type="ARBA" id="ARBA00023002"/>
    </source>
</evidence>
<dbReference type="InterPro" id="IPR006139">
    <property type="entry name" value="D-isomer_2_OHA_DH_cat_dom"/>
</dbReference>
<dbReference type="InterPro" id="IPR036291">
    <property type="entry name" value="NAD(P)-bd_dom_sf"/>
</dbReference>
<dbReference type="InterPro" id="IPR006140">
    <property type="entry name" value="D-isomer_DH_NAD-bd"/>
</dbReference>
<evidence type="ECO:0000313" key="8">
    <source>
        <dbReference type="Proteomes" id="UP000594034"/>
    </source>
</evidence>
<comment type="similarity">
    <text evidence="1 4">Belongs to the D-isomer specific 2-hydroxyacid dehydrogenase family.</text>
</comment>
<proteinExistence type="inferred from homology"/>
<sequence>MQIVFLDRDTLAPSVRLGRPACAHTWIEYPTTTPAQVVERLQGASVAIVNKVRLGAAELAALPALRLIVLAATGSDNVDLAACRERGIRVCNVQGYAGPSVPEHALALMLALARNLKGWQLSLAAGRWQESGRFCFFDHGIMDLAGRQLGIIGRGTIGRDLGRRAEALGLTVRYATSLRGGEPTPDRLPLGELLQSSDILSLHCPLTEQTRHLIGAAELAAMKPGALLINVGRGGLVDEQALLAALRSGHLGGAGFDVASQEPPPADHPLMQALALPNFILTPHVAWASAGAMQRLADQVIENIDAFTAGTPLRQLV</sequence>
<evidence type="ECO:0000256" key="3">
    <source>
        <dbReference type="ARBA" id="ARBA00023027"/>
    </source>
</evidence>
<dbReference type="AlphaFoldDB" id="A0A5J6WUV4"/>
<accession>A0A5J6WUV4</accession>
<dbReference type="InterPro" id="IPR050418">
    <property type="entry name" value="D-iso_2-hydroxyacid_DH_PdxB"/>
</dbReference>
<dbReference type="EMBL" id="CP040449">
    <property type="protein sequence ID" value="QFI53493.1"/>
    <property type="molecule type" value="Genomic_DNA"/>
</dbReference>
<dbReference type="GO" id="GO:0016616">
    <property type="term" value="F:oxidoreductase activity, acting on the CH-OH group of donors, NAD or NADP as acceptor"/>
    <property type="evidence" value="ECO:0007669"/>
    <property type="project" value="InterPro"/>
</dbReference>
<dbReference type="CDD" id="cd12162">
    <property type="entry name" value="2-Hacid_dh_4"/>
    <property type="match status" value="1"/>
</dbReference>
<keyword evidence="8" id="KW-1185">Reference proteome</keyword>
<dbReference type="Pfam" id="PF02826">
    <property type="entry name" value="2-Hacid_dh_C"/>
    <property type="match status" value="1"/>
</dbReference>
<gene>
    <name evidence="7" type="ORF">FE240_01480</name>
</gene>